<dbReference type="RefSeq" id="WP_238721129.1">
    <property type="nucleotide sequence ID" value="NZ_JAHQCW010000008.1"/>
</dbReference>
<keyword evidence="2" id="KW-1185">Reference proteome</keyword>
<proteinExistence type="predicted"/>
<gene>
    <name evidence="1" type="ORF">KTH89_06675</name>
</gene>
<dbReference type="EMBL" id="JAHQCW010000008">
    <property type="protein sequence ID" value="MBU9736217.1"/>
    <property type="molecule type" value="Genomic_DNA"/>
</dbReference>
<reference evidence="1" key="1">
    <citation type="submission" date="2021-06" db="EMBL/GenBank/DDBJ databases">
        <title>Description of novel taxa of the family Lachnospiraceae.</title>
        <authorList>
            <person name="Chaplin A.V."/>
            <person name="Sokolova S.R."/>
            <person name="Pikina A.P."/>
            <person name="Korzhanova M."/>
            <person name="Belova V."/>
            <person name="Korostin D."/>
            <person name="Efimov B.A."/>
        </authorList>
    </citation>
    <scope>NUCLEOTIDE SEQUENCE</scope>
    <source>
        <strain evidence="1">ASD5720</strain>
    </source>
</reference>
<name>A0A949NA90_9FIRM</name>
<accession>A0A949NA90</accession>
<protein>
    <submittedName>
        <fullName evidence="1">Uncharacterized protein</fullName>
    </submittedName>
</protein>
<sequence>MLKKGLIFGEFIIAAALAMTLTGGGKPAEAAANRDTTGQVIQQEYHTAAADDNAGHGLDAEAEPELVIHSDFVCEKDDPKLIQAAVEGFEKYFDVTVDPSQFDVNVYAFDPFEDLEGSYSVDFSVPENYELLRADGSIGPDGFPLPEIKEKMRPQFYATFTKDKEIDGLYLSYMGWEVSEVPLNVEESKRAAEEFLKSHEMIADGKLDFMGATIIADSRTVLTYGNGKDGAVQVAVDTYAGKVEHFEYMSRKQAEIIIKPMEEGSGLG</sequence>
<evidence type="ECO:0000313" key="1">
    <source>
        <dbReference type="EMBL" id="MBU9736217.1"/>
    </source>
</evidence>
<comment type="caution">
    <text evidence="1">The sequence shown here is derived from an EMBL/GenBank/DDBJ whole genome shotgun (WGS) entry which is preliminary data.</text>
</comment>
<evidence type="ECO:0000313" key="2">
    <source>
        <dbReference type="Proteomes" id="UP000712157"/>
    </source>
</evidence>
<dbReference type="Proteomes" id="UP000712157">
    <property type="component" value="Unassembled WGS sequence"/>
</dbReference>
<dbReference type="AlphaFoldDB" id="A0A949NA90"/>
<organism evidence="1 2">
    <name type="scientific">Diplocloster agilis</name>
    <dbReference type="NCBI Taxonomy" id="2850323"/>
    <lineage>
        <taxon>Bacteria</taxon>
        <taxon>Bacillati</taxon>
        <taxon>Bacillota</taxon>
        <taxon>Clostridia</taxon>
        <taxon>Lachnospirales</taxon>
        <taxon>Lachnospiraceae</taxon>
        <taxon>Diplocloster</taxon>
    </lineage>
</organism>